<keyword evidence="2" id="KW-0378">Hydrolase</keyword>
<feature type="domain" description="DUF559" evidence="1">
    <location>
        <begin position="19"/>
        <end position="119"/>
    </location>
</feature>
<sequence>MVARCNNSNFYLPYNSQLISIAKQMQQNPTTAEKKLWQECLRHFPLRILRQRPIDNFIVDFYCASLKLVIEIDGDSHFTQQCQDYDEERTRILEGYGITLVRFTNVDVLQNIEGVCQELEGWIPPTPLKKGGF</sequence>
<evidence type="ECO:0000313" key="3">
    <source>
        <dbReference type="Proteomes" id="UP000500857"/>
    </source>
</evidence>
<dbReference type="GO" id="GO:0004519">
    <property type="term" value="F:endonuclease activity"/>
    <property type="evidence" value="ECO:0007669"/>
    <property type="project" value="UniProtKB-KW"/>
</dbReference>
<dbReference type="Gene3D" id="3.40.960.10">
    <property type="entry name" value="VSR Endonuclease"/>
    <property type="match status" value="1"/>
</dbReference>
<dbReference type="Pfam" id="PF04480">
    <property type="entry name" value="DUF559"/>
    <property type="match status" value="1"/>
</dbReference>
<dbReference type="PANTHER" id="PTHR38590">
    <property type="entry name" value="BLL0828 PROTEIN"/>
    <property type="match status" value="1"/>
</dbReference>
<keyword evidence="3" id="KW-1185">Reference proteome</keyword>
<dbReference type="KEGG" id="oxy:HCG48_11305"/>
<dbReference type="SUPFAM" id="SSF52980">
    <property type="entry name" value="Restriction endonuclease-like"/>
    <property type="match status" value="1"/>
</dbReference>
<dbReference type="EMBL" id="CP051167">
    <property type="protein sequence ID" value="QIZ73705.1"/>
    <property type="molecule type" value="Genomic_DNA"/>
</dbReference>
<dbReference type="PANTHER" id="PTHR38590:SF1">
    <property type="entry name" value="BLL0828 PROTEIN"/>
    <property type="match status" value="1"/>
</dbReference>
<gene>
    <name evidence="2" type="ORF">HCG48_11305</name>
</gene>
<dbReference type="Proteomes" id="UP000500857">
    <property type="component" value="Chromosome"/>
</dbReference>
<organism evidence="2 3">
    <name type="scientific">Oxynema aestuarii AP17</name>
    <dbReference type="NCBI Taxonomy" id="2064643"/>
    <lineage>
        <taxon>Bacteria</taxon>
        <taxon>Bacillati</taxon>
        <taxon>Cyanobacteriota</taxon>
        <taxon>Cyanophyceae</taxon>
        <taxon>Oscillatoriophycideae</taxon>
        <taxon>Oscillatoriales</taxon>
        <taxon>Oscillatoriaceae</taxon>
        <taxon>Oxynema</taxon>
        <taxon>Oxynema aestuarii</taxon>
    </lineage>
</organism>
<keyword evidence="2" id="KW-0255">Endonuclease</keyword>
<dbReference type="InterPro" id="IPR047216">
    <property type="entry name" value="Endonuclease_DUF559_bact"/>
</dbReference>
<keyword evidence="2" id="KW-0540">Nuclease</keyword>
<protein>
    <submittedName>
        <fullName evidence="2">Endonuclease domain-containing protein</fullName>
    </submittedName>
</protein>
<dbReference type="AlphaFoldDB" id="A0A6H1U4Y1"/>
<evidence type="ECO:0000259" key="1">
    <source>
        <dbReference type="Pfam" id="PF04480"/>
    </source>
</evidence>
<dbReference type="InterPro" id="IPR007569">
    <property type="entry name" value="DUF559"/>
</dbReference>
<reference evidence="2 3" key="1">
    <citation type="submission" date="2020-04" db="EMBL/GenBank/DDBJ databases">
        <authorList>
            <person name="Basu S."/>
            <person name="Maruthanayagam V."/>
            <person name="Chakraborty S."/>
            <person name="Pramanik A."/>
            <person name="Mukherjee J."/>
            <person name="Brink B."/>
        </authorList>
    </citation>
    <scope>NUCLEOTIDE SEQUENCE [LARGE SCALE GENOMIC DNA]</scope>
    <source>
        <strain evidence="2 3">AP17</strain>
    </source>
</reference>
<dbReference type="CDD" id="cd01038">
    <property type="entry name" value="Endonuclease_DUF559"/>
    <property type="match status" value="1"/>
</dbReference>
<evidence type="ECO:0000313" key="2">
    <source>
        <dbReference type="EMBL" id="QIZ73705.1"/>
    </source>
</evidence>
<proteinExistence type="predicted"/>
<dbReference type="InterPro" id="IPR011335">
    <property type="entry name" value="Restrct_endonuc-II-like"/>
</dbReference>
<accession>A0A6H1U4Y1</accession>
<name>A0A6H1U4Y1_9CYAN</name>